<evidence type="ECO:0000313" key="5">
    <source>
        <dbReference type="Proteomes" id="UP000018217"/>
    </source>
</evidence>
<dbReference type="Pfam" id="PF00496">
    <property type="entry name" value="SBP_bac_5"/>
    <property type="match status" value="1"/>
</dbReference>
<dbReference type="Proteomes" id="UP000018217">
    <property type="component" value="Unassembled WGS sequence"/>
</dbReference>
<organism evidence="4 5">
    <name type="scientific">Erwinia piriflorinigrans CFBP 5888</name>
    <dbReference type="NCBI Taxonomy" id="1161919"/>
    <lineage>
        <taxon>Bacteria</taxon>
        <taxon>Pseudomonadati</taxon>
        <taxon>Pseudomonadota</taxon>
        <taxon>Gammaproteobacteria</taxon>
        <taxon>Enterobacterales</taxon>
        <taxon>Erwiniaceae</taxon>
        <taxon>Erwinia</taxon>
    </lineage>
</organism>
<keyword evidence="5" id="KW-1185">Reference proteome</keyword>
<evidence type="ECO:0000256" key="2">
    <source>
        <dbReference type="SAM" id="SignalP"/>
    </source>
</evidence>
<dbReference type="SUPFAM" id="SSF53850">
    <property type="entry name" value="Periplasmic binding protein-like II"/>
    <property type="match status" value="1"/>
</dbReference>
<evidence type="ECO:0000313" key="4">
    <source>
        <dbReference type="EMBL" id="CCG87760.1"/>
    </source>
</evidence>
<keyword evidence="1 2" id="KW-0732">Signal</keyword>
<dbReference type="STRING" id="1161919.EPIR_2395"/>
<comment type="caution">
    <text evidence="4">The sequence shown here is derived from an EMBL/GenBank/DDBJ whole genome shotgun (WGS) entry which is preliminary data.</text>
</comment>
<dbReference type="GO" id="GO:0043190">
    <property type="term" value="C:ATP-binding cassette (ABC) transporter complex"/>
    <property type="evidence" value="ECO:0007669"/>
    <property type="project" value="InterPro"/>
</dbReference>
<protein>
    <submittedName>
        <fullName evidence="4">Putative ABC transport system, periplasmic component</fullName>
    </submittedName>
</protein>
<dbReference type="GO" id="GO:0030288">
    <property type="term" value="C:outer membrane-bounded periplasmic space"/>
    <property type="evidence" value="ECO:0007669"/>
    <property type="project" value="TreeGrafter"/>
</dbReference>
<gene>
    <name evidence="4" type="primary">yejA</name>
    <name evidence="4" type="ORF">EPIR_2395</name>
</gene>
<dbReference type="OrthoDB" id="9803988at2"/>
<dbReference type="RefSeq" id="WP_023655547.1">
    <property type="nucleotide sequence ID" value="NZ_CAHS01000015.1"/>
</dbReference>
<dbReference type="PANTHER" id="PTHR30290:SF64">
    <property type="entry name" value="ABC TRANSPORTER PERIPLASMIC BINDING PROTEIN"/>
    <property type="match status" value="1"/>
</dbReference>
<dbReference type="GO" id="GO:0042884">
    <property type="term" value="P:microcin transport"/>
    <property type="evidence" value="ECO:0007669"/>
    <property type="project" value="TreeGrafter"/>
</dbReference>
<reference evidence="4 5" key="1">
    <citation type="journal article" date="2013" name="Syst. Appl. Microbiol.">
        <title>Phylogenetic position and virulence apparatus of the pear flower necrosis pathogen Erwinia piriflorinigrans CFBP 5888T as assessed by comparative genomics.</title>
        <authorList>
            <person name="Smits T.H."/>
            <person name="Rezzonico F."/>
            <person name="Lopez M.M."/>
            <person name="Blom J."/>
            <person name="Goesmann A."/>
            <person name="Frey J.E."/>
            <person name="Duffy B."/>
        </authorList>
    </citation>
    <scope>NUCLEOTIDE SEQUENCE [LARGE SCALE GENOMIC DNA]</scope>
    <source>
        <strain evidence="5">CFBP5888</strain>
    </source>
</reference>
<name>V5Z9Z3_9GAMM</name>
<dbReference type="CDD" id="cd08497">
    <property type="entry name" value="MbnE-like"/>
    <property type="match status" value="1"/>
</dbReference>
<feature type="signal peptide" evidence="2">
    <location>
        <begin position="1"/>
        <end position="20"/>
    </location>
</feature>
<sequence>MTVRIAALILLILSASGSRAEKIIQSDSFTQLGTPKYQTGFTHFDYTNPAAPKGGAVTLSAIGTFDNFNRAAMRGNPGIGTDMLYDRLFVSSDDETGSLYPLIATSARYPDNYRWVEITLNSQARFHDGSPITAEDVTFTFNMFMTQGVPQFRVNYKGVTAKTVSPRIVRFDLPSSDRDMILSLLSSSVYPQSFWKDHNLADPLSAPPPSSGPWRISAWKMGQSITYTRVKNYWAANLPVNKGRYNFDSIRYDYYLDDNVAFEAFKTGAFDYRSEGSTKKWATQYTGSNFANGHIVKAEQPNSVATDTRWLAFNIQKNQFTDRRVREAFSLLFDFEWMNKALFYNAYKRVDSYFQNTEYAARDYPDAKELAVLAPLKGQYPAEVLDKIYQPPKTEGSGYDREKLLQALDLLKQAGWALKNQRLVNLKSGQPFRFELLLPSGGSTSWVLPFQHNLARIGITMDLRQVDSSQYLARLRKRDFDMTPTRYLPFATPDTNLKIVWASAYINSTWNTPGVSSPLVDNLIEQIAQHQGDKNALLTLGRVLDRVLLWNNYMIPLWYTANDRYAYWNKFSMPDIRPTYAQGIDNWWFDVNKAARLSAQRRKGD</sequence>
<dbReference type="FunFam" id="3.10.105.10:FF:000005">
    <property type="entry name" value="ABC transporter substrate-binding protein"/>
    <property type="match status" value="1"/>
</dbReference>
<feature type="chain" id="PRO_5004744776" evidence="2">
    <location>
        <begin position="21"/>
        <end position="605"/>
    </location>
</feature>
<feature type="domain" description="Solute-binding protein family 5" evidence="3">
    <location>
        <begin position="99"/>
        <end position="496"/>
    </location>
</feature>
<dbReference type="GO" id="GO:0015833">
    <property type="term" value="P:peptide transport"/>
    <property type="evidence" value="ECO:0007669"/>
    <property type="project" value="TreeGrafter"/>
</dbReference>
<evidence type="ECO:0000256" key="1">
    <source>
        <dbReference type="ARBA" id="ARBA00022729"/>
    </source>
</evidence>
<dbReference type="InterPro" id="IPR030678">
    <property type="entry name" value="Peptide/Ni-bd"/>
</dbReference>
<dbReference type="PANTHER" id="PTHR30290">
    <property type="entry name" value="PERIPLASMIC BINDING COMPONENT OF ABC TRANSPORTER"/>
    <property type="match status" value="1"/>
</dbReference>
<dbReference type="EMBL" id="CAHS01000015">
    <property type="protein sequence ID" value="CCG87760.1"/>
    <property type="molecule type" value="Genomic_DNA"/>
</dbReference>
<dbReference type="Gene3D" id="3.40.190.10">
    <property type="entry name" value="Periplasmic binding protein-like II"/>
    <property type="match status" value="1"/>
</dbReference>
<dbReference type="Gene3D" id="3.10.105.10">
    <property type="entry name" value="Dipeptide-binding Protein, Domain 3"/>
    <property type="match status" value="1"/>
</dbReference>
<accession>V5Z9Z3</accession>
<dbReference type="InterPro" id="IPR039424">
    <property type="entry name" value="SBP_5"/>
</dbReference>
<dbReference type="InterPro" id="IPR000914">
    <property type="entry name" value="SBP_5_dom"/>
</dbReference>
<proteinExistence type="predicted"/>
<dbReference type="PIRSF" id="PIRSF002741">
    <property type="entry name" value="MppA"/>
    <property type="match status" value="1"/>
</dbReference>
<dbReference type="AlphaFoldDB" id="V5Z9Z3"/>
<dbReference type="GO" id="GO:1904680">
    <property type="term" value="F:peptide transmembrane transporter activity"/>
    <property type="evidence" value="ECO:0007669"/>
    <property type="project" value="TreeGrafter"/>
</dbReference>
<evidence type="ECO:0000259" key="3">
    <source>
        <dbReference type="Pfam" id="PF00496"/>
    </source>
</evidence>